<dbReference type="InterPro" id="IPR000462">
    <property type="entry name" value="CDP-OH_P_trans"/>
</dbReference>
<proteinExistence type="inferred from homology"/>
<evidence type="ECO:0000313" key="12">
    <source>
        <dbReference type="Proteomes" id="UP000034112"/>
    </source>
</evidence>
<name>A0A0G0AAF9_TRIHA</name>
<evidence type="ECO:0000256" key="4">
    <source>
        <dbReference type="ARBA" id="ARBA00022989"/>
    </source>
</evidence>
<comment type="caution">
    <text evidence="11">The sequence shown here is derived from an EMBL/GenBank/DDBJ whole genome shotgun (WGS) entry which is preliminary data.</text>
</comment>
<evidence type="ECO:0000256" key="7">
    <source>
        <dbReference type="ARBA" id="ARBA00023264"/>
    </source>
</evidence>
<evidence type="ECO:0000256" key="8">
    <source>
        <dbReference type="RuleBase" id="RU003750"/>
    </source>
</evidence>
<feature type="transmembrane region" description="Helical" evidence="10">
    <location>
        <begin position="36"/>
        <end position="59"/>
    </location>
</feature>
<evidence type="ECO:0000256" key="9">
    <source>
        <dbReference type="SAM" id="MobiDB-lite"/>
    </source>
</evidence>
<evidence type="ECO:0008006" key="13">
    <source>
        <dbReference type="Google" id="ProtNLM"/>
    </source>
</evidence>
<dbReference type="GO" id="GO:0016020">
    <property type="term" value="C:membrane"/>
    <property type="evidence" value="ECO:0007669"/>
    <property type="project" value="UniProtKB-SubCell"/>
</dbReference>
<sequence>MLARRAAAQRDQNRERGDALNQSTDQDSTQTSSENIFLFWPNIIGYLRVILAIASLYYMPLHPRTCSLLYTISCLLDALDGYAARMLDQGTQFGAVLDMVTDRCTTTCLLVFLAAAMPRWAIVFQGLIVLDLASHYMHMYASLIIGGAGTSHKDVGNSQHWLMRVYYTNKILLFSLCALNELFFIACYLVSFSSPVDPLYLNTDIDGREHLQTGTEIDTSLLTQIFPNPYSSAALEMARANKMDGYLPSIIAKICFPFMALKQIINVIQLIQASKRLARVDVERRRRSKPT</sequence>
<evidence type="ECO:0000256" key="1">
    <source>
        <dbReference type="ARBA" id="ARBA00004141"/>
    </source>
</evidence>
<dbReference type="AlphaFoldDB" id="A0A0G0AAF9"/>
<protein>
    <recommendedName>
        <fullName evidence="13">CDP-diacylglycerol--inositol 3-phosphatidyltransferase</fullName>
    </recommendedName>
</protein>
<comment type="similarity">
    <text evidence="8">Belongs to the CDP-alcohol phosphatidyltransferase class-I family.</text>
</comment>
<feature type="transmembrane region" description="Helical" evidence="10">
    <location>
        <begin position="171"/>
        <end position="191"/>
    </location>
</feature>
<dbReference type="PANTHER" id="PTHR15362:SF4">
    <property type="entry name" value="CDP-DIACYLGLYCEROL--INOSITOL 3-PHOSPHATIDYLTRANSFERASE"/>
    <property type="match status" value="1"/>
</dbReference>
<evidence type="ECO:0000256" key="2">
    <source>
        <dbReference type="ARBA" id="ARBA00022679"/>
    </source>
</evidence>
<dbReference type="EMBL" id="JOKZ01000169">
    <property type="protein sequence ID" value="KKP02004.1"/>
    <property type="molecule type" value="Genomic_DNA"/>
</dbReference>
<evidence type="ECO:0000256" key="6">
    <source>
        <dbReference type="ARBA" id="ARBA00023136"/>
    </source>
</evidence>
<dbReference type="OrthoDB" id="10251079at2759"/>
<feature type="transmembrane region" description="Helical" evidence="10">
    <location>
        <begin position="109"/>
        <end position="130"/>
    </location>
</feature>
<dbReference type="InterPro" id="IPR048254">
    <property type="entry name" value="CDP_ALCOHOL_P_TRANSF_CS"/>
</dbReference>
<dbReference type="Gene3D" id="1.20.120.1760">
    <property type="match status" value="1"/>
</dbReference>
<gene>
    <name evidence="11" type="ORF">THAR02_05884</name>
</gene>
<dbReference type="PROSITE" id="PS00379">
    <property type="entry name" value="CDP_ALCOHOL_P_TRANSF"/>
    <property type="match status" value="1"/>
</dbReference>
<dbReference type="GO" id="GO:0006661">
    <property type="term" value="P:phosphatidylinositol biosynthetic process"/>
    <property type="evidence" value="ECO:0007669"/>
    <property type="project" value="TreeGrafter"/>
</dbReference>
<feature type="compositionally biased region" description="Low complexity" evidence="9">
    <location>
        <begin position="1"/>
        <end position="10"/>
    </location>
</feature>
<evidence type="ECO:0000256" key="10">
    <source>
        <dbReference type="SAM" id="Phobius"/>
    </source>
</evidence>
<organism evidence="11 12">
    <name type="scientific">Trichoderma harzianum</name>
    <name type="common">Hypocrea lixii</name>
    <dbReference type="NCBI Taxonomy" id="5544"/>
    <lineage>
        <taxon>Eukaryota</taxon>
        <taxon>Fungi</taxon>
        <taxon>Dikarya</taxon>
        <taxon>Ascomycota</taxon>
        <taxon>Pezizomycotina</taxon>
        <taxon>Sordariomycetes</taxon>
        <taxon>Hypocreomycetidae</taxon>
        <taxon>Hypocreales</taxon>
        <taxon>Hypocreaceae</taxon>
        <taxon>Trichoderma</taxon>
    </lineage>
</organism>
<accession>A0A0G0AAF9</accession>
<dbReference type="GO" id="GO:0005794">
    <property type="term" value="C:Golgi apparatus"/>
    <property type="evidence" value="ECO:0007669"/>
    <property type="project" value="TreeGrafter"/>
</dbReference>
<keyword evidence="6 10" id="KW-0472">Membrane</keyword>
<comment type="subcellular location">
    <subcellularLocation>
        <location evidence="1">Membrane</location>
        <topology evidence="1">Multi-pass membrane protein</topology>
    </subcellularLocation>
</comment>
<keyword evidence="3 10" id="KW-0812">Transmembrane</keyword>
<evidence type="ECO:0000256" key="3">
    <source>
        <dbReference type="ARBA" id="ARBA00022692"/>
    </source>
</evidence>
<dbReference type="GO" id="GO:0003881">
    <property type="term" value="F:CDP-diacylglycerol-inositol 3-phosphatidyltransferase activity"/>
    <property type="evidence" value="ECO:0007669"/>
    <property type="project" value="TreeGrafter"/>
</dbReference>
<evidence type="ECO:0000313" key="11">
    <source>
        <dbReference type="EMBL" id="KKP02004.1"/>
    </source>
</evidence>
<feature type="transmembrane region" description="Helical" evidence="10">
    <location>
        <begin position="250"/>
        <end position="271"/>
    </location>
</feature>
<dbReference type="Proteomes" id="UP000034112">
    <property type="component" value="Unassembled WGS sequence"/>
</dbReference>
<keyword evidence="4 10" id="KW-1133">Transmembrane helix</keyword>
<dbReference type="FunFam" id="1.20.120.1760:FF:000011">
    <property type="entry name" value="Cdp-diacylglycerol-inositol 3-phosphatidyltransferase pis"/>
    <property type="match status" value="1"/>
</dbReference>
<feature type="region of interest" description="Disordered" evidence="9">
    <location>
        <begin position="1"/>
        <end position="28"/>
    </location>
</feature>
<dbReference type="OMA" id="FPFMALK"/>
<keyword evidence="5" id="KW-0443">Lipid metabolism</keyword>
<dbReference type="InterPro" id="IPR043130">
    <property type="entry name" value="CDP-OH_PTrfase_TM_dom"/>
</dbReference>
<keyword evidence="7" id="KW-1208">Phospholipid metabolism</keyword>
<reference evidence="12" key="1">
    <citation type="journal article" date="2015" name="Genome Announc.">
        <title>Draft whole-genome sequence of the biocontrol agent Trichoderma harzianum T6776.</title>
        <authorList>
            <person name="Baroncelli R."/>
            <person name="Piaggeschi G."/>
            <person name="Fiorini L."/>
            <person name="Bertolini E."/>
            <person name="Zapparata A."/>
            <person name="Pe M.E."/>
            <person name="Sarrocco S."/>
            <person name="Vannacci G."/>
        </authorList>
    </citation>
    <scope>NUCLEOTIDE SEQUENCE [LARGE SCALE GENOMIC DNA]</scope>
    <source>
        <strain evidence="12">T6776</strain>
    </source>
</reference>
<dbReference type="PANTHER" id="PTHR15362">
    <property type="entry name" value="PHOSPHATIDYLINOSITOL SYNTHASE"/>
    <property type="match status" value="1"/>
</dbReference>
<evidence type="ECO:0000256" key="5">
    <source>
        <dbReference type="ARBA" id="ARBA00023098"/>
    </source>
</evidence>
<keyword evidence="2 8" id="KW-0808">Transferase</keyword>
<dbReference type="Pfam" id="PF01066">
    <property type="entry name" value="CDP-OH_P_transf"/>
    <property type="match status" value="1"/>
</dbReference>